<reference evidence="2 3" key="1">
    <citation type="journal article" date="2017" name="Nat. Commun.">
        <title>Genome assembly with in vitro proximity ligation data and whole-genome triplication in lettuce.</title>
        <authorList>
            <person name="Reyes-Chin-Wo S."/>
            <person name="Wang Z."/>
            <person name="Yang X."/>
            <person name="Kozik A."/>
            <person name="Arikit S."/>
            <person name="Song C."/>
            <person name="Xia L."/>
            <person name="Froenicke L."/>
            <person name="Lavelle D.O."/>
            <person name="Truco M.J."/>
            <person name="Xia R."/>
            <person name="Zhu S."/>
            <person name="Xu C."/>
            <person name="Xu H."/>
            <person name="Xu X."/>
            <person name="Cox K."/>
            <person name="Korf I."/>
            <person name="Meyers B.C."/>
            <person name="Michelmore R.W."/>
        </authorList>
    </citation>
    <scope>NUCLEOTIDE SEQUENCE [LARGE SCALE GENOMIC DNA]</scope>
    <source>
        <strain evidence="3">cv. Salinas</strain>
        <tissue evidence="2">Seedlings</tissue>
    </source>
</reference>
<dbReference type="InterPro" id="IPR043502">
    <property type="entry name" value="DNA/RNA_pol_sf"/>
</dbReference>
<keyword evidence="3" id="KW-1185">Reference proteome</keyword>
<dbReference type="Pfam" id="PF13966">
    <property type="entry name" value="zf-RVT"/>
    <property type="match status" value="1"/>
</dbReference>
<dbReference type="Proteomes" id="UP000235145">
    <property type="component" value="Unassembled WGS sequence"/>
</dbReference>
<dbReference type="InterPro" id="IPR000477">
    <property type="entry name" value="RT_dom"/>
</dbReference>
<sequence length="1464" mass="171430">MWISNQDVSPKGTRIIIGWDPDEIVVMPLEANSQVMHCQVLFIKDNKRLFCSFVYGCNYYIDRRKLWDSMEKHCYLVNGQSWLIAGDFNVTRELVDSMAGSSKITRGMVDFNDCINRIEVQDINRNGLHYTWNQRPRGASGALKKLDRVLGNMKFIEEFPNVFANFQPYRNSDHSPMIIKFPVKKKFKIRPFKFVNSLVLADNFLPVVENSWNSEIEGHGMFRLCQKLKMLKKPLRNLLKTHGNYAEKVFKCREELCRIQNCLDNDPHNEDLRFEEGIYLQSFLKASWEEECYLKQRAKIQWLKEGDANTAYFHKVVKGKINRNRIETIADGNGNWKEGEDAFKVIVEYFSEFLGIEHAVEPILNPENLFSRKLDNQQAVEMVKEITNEEIKAALFDIDDDKAPGPDGYSSKFFKKAWRIVGDDFCCAVKEFFLSKKILKEINATVIALVPKIPTPGKVADYRPISCCNVIYKCISKIIVNRIREHLGCLVSDNQSAFIPGRSILDNILLSQELVKGYHIDRGFARCAMKVDIQKAYDTVNWNFLLSILKEFGFHDTMIKWIMNCVSTSSFMININGNFHGFFQGRRGLRQGCPLSPYLFTLVMEVFNLILKKGIRESNDFKFHWRCKDQEITHLCFADDLMVFCHGNPGSIKVVKKAMDDFAKIAGLVPNLTKSHIFFGNVKDTVKRKILRILPFVEGKLPMKYLGIPLVSTKLFNRDCKGLIDKVKNRVNDWKNKSLSYAGRLQLINAVLASLPVYWASVMLLPKGIIKEVEKIMRDFLWRSGQNSKGCAKVSWNDICKPRKYGGLGLKSLRDWNIALLSSRIWKIISDHDSLWVKWVKVYHLEGRSFWDVGSKDKMSWSWRNLLKIRPYVRDYFFTQIGNGEDTFMWFDNWHQLGPLSYVLSHREISNAGYNIKDKVSEVIVNSDWRWSVEWLDMIPQLNEFPVINLIREKKDEVCWLDFKGKIVPFAVSQVSSSLNCNEPMVDWYDLVWFQNRIPSHSFILWLAIRGRLRTQDRMKKWKESNDLCCVFCNNQVDSHSHLFFECGYSMEVWKVIKSKVNLNHRPGNWFEIIKEIQSSLKKKSIENFIKKVALAASIYHIWNERNKRLFGKQRNSVENTVKVIIDDIRLKIFSLNVGYLGLNEGIYWLGWKRWKDYNCGIDMEGKKKDFNKSERIRNWVKGYFGQFWGDNKMEIYSVNYFDGYGDDFMVYLKDRQEIEWKNKNHRLNCFEQGQIVNWENDLAIGELKGWDLKKRMKMEDENGRYDKKRFVVSIAIDNKQGQSGHSLIFEEDCRWADHKEGWIILRNGWNNTTGSKSFFHISMRKQGYFGQFCVIGVMNYIEDWKKIDLKENCCWDIFLEQGMIENWEIDLVIRCLICKVGNCKFLWMEGRRRWSDEQRNLSSIEMDSKQGQFGNFPGFEDFCCWIEINGGWLASQRMANGMVKGRVKENKDAWMKIAKSGRL</sequence>
<dbReference type="InterPro" id="IPR026960">
    <property type="entry name" value="RVT-Znf"/>
</dbReference>
<feature type="domain" description="Reverse transcriptase" evidence="1">
    <location>
        <begin position="431"/>
        <end position="710"/>
    </location>
</feature>
<organism evidence="2 3">
    <name type="scientific">Lactuca sativa</name>
    <name type="common">Garden lettuce</name>
    <dbReference type="NCBI Taxonomy" id="4236"/>
    <lineage>
        <taxon>Eukaryota</taxon>
        <taxon>Viridiplantae</taxon>
        <taxon>Streptophyta</taxon>
        <taxon>Embryophyta</taxon>
        <taxon>Tracheophyta</taxon>
        <taxon>Spermatophyta</taxon>
        <taxon>Magnoliopsida</taxon>
        <taxon>eudicotyledons</taxon>
        <taxon>Gunneridae</taxon>
        <taxon>Pentapetalae</taxon>
        <taxon>asterids</taxon>
        <taxon>campanulids</taxon>
        <taxon>Asterales</taxon>
        <taxon>Asteraceae</taxon>
        <taxon>Cichorioideae</taxon>
        <taxon>Cichorieae</taxon>
        <taxon>Lactucinae</taxon>
        <taxon>Lactuca</taxon>
    </lineage>
</organism>
<dbReference type="PANTHER" id="PTHR33116:SF84">
    <property type="entry name" value="RNA-DIRECTED DNA POLYMERASE"/>
    <property type="match status" value="1"/>
</dbReference>
<evidence type="ECO:0000313" key="3">
    <source>
        <dbReference type="Proteomes" id="UP000235145"/>
    </source>
</evidence>
<accession>A0A9R1XR13</accession>
<evidence type="ECO:0000313" key="2">
    <source>
        <dbReference type="EMBL" id="KAJ0222576.1"/>
    </source>
</evidence>
<dbReference type="InterPro" id="IPR036691">
    <property type="entry name" value="Endo/exonu/phosph_ase_sf"/>
</dbReference>
<evidence type="ECO:0000259" key="1">
    <source>
        <dbReference type="PROSITE" id="PS50878"/>
    </source>
</evidence>
<gene>
    <name evidence="2" type="ORF">LSAT_V11C200101240</name>
</gene>
<dbReference type="PROSITE" id="PS50878">
    <property type="entry name" value="RT_POL"/>
    <property type="match status" value="1"/>
</dbReference>
<name>A0A9R1XR13_LACSA</name>
<protein>
    <recommendedName>
        <fullName evidence="1">Reverse transcriptase domain-containing protein</fullName>
    </recommendedName>
</protein>
<dbReference type="SUPFAM" id="SSF56672">
    <property type="entry name" value="DNA/RNA polymerases"/>
    <property type="match status" value="1"/>
</dbReference>
<dbReference type="SUPFAM" id="SSF56219">
    <property type="entry name" value="DNase I-like"/>
    <property type="match status" value="1"/>
</dbReference>
<dbReference type="Pfam" id="PF00078">
    <property type="entry name" value="RVT_1"/>
    <property type="match status" value="1"/>
</dbReference>
<comment type="caution">
    <text evidence="2">The sequence shown here is derived from an EMBL/GenBank/DDBJ whole genome shotgun (WGS) entry which is preliminary data.</text>
</comment>
<proteinExistence type="predicted"/>
<dbReference type="Gene3D" id="3.60.10.10">
    <property type="entry name" value="Endonuclease/exonuclease/phosphatase"/>
    <property type="match status" value="1"/>
</dbReference>
<dbReference type="EMBL" id="NBSK02000002">
    <property type="protein sequence ID" value="KAJ0222576.1"/>
    <property type="molecule type" value="Genomic_DNA"/>
</dbReference>
<dbReference type="PANTHER" id="PTHR33116">
    <property type="entry name" value="REVERSE TRANSCRIPTASE ZINC-BINDING DOMAIN-CONTAINING PROTEIN-RELATED-RELATED"/>
    <property type="match status" value="1"/>
</dbReference>
<dbReference type="CDD" id="cd01650">
    <property type="entry name" value="RT_nLTR_like"/>
    <property type="match status" value="1"/>
</dbReference>